<name>A0A9W6HGR8_9MICO</name>
<comment type="caution">
    <text evidence="1">The sequence shown here is derived from an EMBL/GenBank/DDBJ whole genome shotgun (WGS) entry which is preliminary data.</text>
</comment>
<evidence type="ECO:0000313" key="1">
    <source>
        <dbReference type="EMBL" id="GLJ79749.1"/>
    </source>
</evidence>
<accession>A0A9W6HGR8</accession>
<sequence length="105" mass="11708">MTATNTSGCATYSWCVETDREHTAEEEGHYGEIVTARAGASSVRVWADQRPGQGWVVLLDELEWRIQAATSADLGHRIQEELRDLRSIVDQIDDALTQWHASLPA</sequence>
<reference evidence="1" key="1">
    <citation type="journal article" date="2014" name="Int. J. Syst. Evol. Microbiol.">
        <title>Complete genome sequence of Corynebacterium casei LMG S-19264T (=DSM 44701T), isolated from a smear-ripened cheese.</title>
        <authorList>
            <consortium name="US DOE Joint Genome Institute (JGI-PGF)"/>
            <person name="Walter F."/>
            <person name="Albersmeier A."/>
            <person name="Kalinowski J."/>
            <person name="Ruckert C."/>
        </authorList>
    </citation>
    <scope>NUCLEOTIDE SEQUENCE</scope>
    <source>
        <strain evidence="1">VKM Ac-1447</strain>
    </source>
</reference>
<keyword evidence="2" id="KW-1185">Reference proteome</keyword>
<evidence type="ECO:0000313" key="2">
    <source>
        <dbReference type="Proteomes" id="UP001142317"/>
    </source>
</evidence>
<dbReference type="EMBL" id="BSEO01000005">
    <property type="protein sequence ID" value="GLJ79749.1"/>
    <property type="molecule type" value="Genomic_DNA"/>
</dbReference>
<protein>
    <submittedName>
        <fullName evidence="1">Uncharacterized protein</fullName>
    </submittedName>
</protein>
<reference evidence="1" key="2">
    <citation type="submission" date="2023-01" db="EMBL/GenBank/DDBJ databases">
        <authorList>
            <person name="Sun Q."/>
            <person name="Evtushenko L."/>
        </authorList>
    </citation>
    <scope>NUCLEOTIDE SEQUENCE</scope>
    <source>
        <strain evidence="1">VKM Ac-1447</strain>
    </source>
</reference>
<organism evidence="1 2">
    <name type="scientific">Microbacterium imperiale</name>
    <dbReference type="NCBI Taxonomy" id="33884"/>
    <lineage>
        <taxon>Bacteria</taxon>
        <taxon>Bacillati</taxon>
        <taxon>Actinomycetota</taxon>
        <taxon>Actinomycetes</taxon>
        <taxon>Micrococcales</taxon>
        <taxon>Microbacteriaceae</taxon>
        <taxon>Microbacterium</taxon>
    </lineage>
</organism>
<dbReference type="Proteomes" id="UP001142317">
    <property type="component" value="Unassembled WGS sequence"/>
</dbReference>
<dbReference type="RefSeq" id="WP_210007496.1">
    <property type="nucleotide sequence ID" value="NZ_BSEO01000005.1"/>
</dbReference>
<dbReference type="AlphaFoldDB" id="A0A9W6HGR8"/>
<gene>
    <name evidence="1" type="ORF">GCM10017586_14310</name>
</gene>
<proteinExistence type="predicted"/>